<protein>
    <submittedName>
        <fullName evidence="1">Uncharacterized protein</fullName>
    </submittedName>
</protein>
<keyword evidence="2" id="KW-1185">Reference proteome</keyword>
<dbReference type="Proteomes" id="UP001160625">
    <property type="component" value="Unassembled WGS sequence"/>
</dbReference>
<organism evidence="1 2">
    <name type="scientific">Sphingomonas oryzagri</name>
    <dbReference type="NCBI Taxonomy" id="3042314"/>
    <lineage>
        <taxon>Bacteria</taxon>
        <taxon>Pseudomonadati</taxon>
        <taxon>Pseudomonadota</taxon>
        <taxon>Alphaproteobacteria</taxon>
        <taxon>Sphingomonadales</taxon>
        <taxon>Sphingomonadaceae</taxon>
        <taxon>Sphingomonas</taxon>
    </lineage>
</organism>
<dbReference type="EMBL" id="JARYGZ010000001">
    <property type="protein sequence ID" value="MDH7638966.1"/>
    <property type="molecule type" value="Genomic_DNA"/>
</dbReference>
<comment type="caution">
    <text evidence="1">The sequence shown here is derived from an EMBL/GenBank/DDBJ whole genome shotgun (WGS) entry which is preliminary data.</text>
</comment>
<reference evidence="1" key="1">
    <citation type="submission" date="2023-04" db="EMBL/GenBank/DDBJ databases">
        <title>Sphingomonas sp. MAHUQ-71 isolated from rice field.</title>
        <authorList>
            <person name="Huq M.A."/>
        </authorList>
    </citation>
    <scope>NUCLEOTIDE SEQUENCE</scope>
    <source>
        <strain evidence="1">MAHUQ-71</strain>
    </source>
</reference>
<accession>A0ABT6N1N0</accession>
<proteinExistence type="predicted"/>
<evidence type="ECO:0000313" key="2">
    <source>
        <dbReference type="Proteomes" id="UP001160625"/>
    </source>
</evidence>
<dbReference type="RefSeq" id="WP_281044238.1">
    <property type="nucleotide sequence ID" value="NZ_JARYGZ010000001.1"/>
</dbReference>
<evidence type="ECO:0000313" key="1">
    <source>
        <dbReference type="EMBL" id="MDH7638966.1"/>
    </source>
</evidence>
<name>A0ABT6N1N0_9SPHN</name>
<gene>
    <name evidence="1" type="ORF">QGN17_09510</name>
</gene>
<sequence>MNIGTGITLLNSTGDTTYPPLLNDAVDLAVVSLGQSKIFSYARPKDLVAGLQGYTNPNANFADRLNQPVLVGANGAGTGTTQILSATDAGFNGKPSIDCTSAPTGPYFLNGQPPAAFTFMAPIRINDRSGTHSLYSIFGANADASGYNAIFAAADVRIGVTWASGSQTDVTFTGKVPALNTTSLVLLSHDPVAKQNRFIVNDLGTVNSGTSPDGLTTSSTAVAHPFGYVSASAGVPLAGKHGGWLIANQAYQAGDSAFDAKIAAIFAAWKTLLGIS</sequence>